<feature type="transmembrane region" description="Helical" evidence="10">
    <location>
        <begin position="61"/>
        <end position="82"/>
    </location>
</feature>
<gene>
    <name evidence="12" type="primary">Gpr42</name>
    <name evidence="12" type="ORF">BUCABY_R16034</name>
</gene>
<protein>
    <submittedName>
        <fullName evidence="12">GPR42 protein</fullName>
    </submittedName>
</protein>
<dbReference type="GO" id="GO:0071398">
    <property type="term" value="P:cellular response to fatty acid"/>
    <property type="evidence" value="ECO:0007669"/>
    <property type="project" value="TreeGrafter"/>
</dbReference>
<feature type="domain" description="G-protein coupled receptors family 1 profile" evidence="11">
    <location>
        <begin position="1"/>
        <end position="70"/>
    </location>
</feature>
<evidence type="ECO:0000256" key="6">
    <source>
        <dbReference type="ARBA" id="ARBA00023136"/>
    </source>
</evidence>
<dbReference type="PANTHER" id="PTHR45822">
    <property type="entry name" value="FREE FATTY ACID RECEPTOR 2-RELATED"/>
    <property type="match status" value="1"/>
</dbReference>
<evidence type="ECO:0000256" key="4">
    <source>
        <dbReference type="ARBA" id="ARBA00022989"/>
    </source>
</evidence>
<feature type="transmembrane region" description="Helical" evidence="10">
    <location>
        <begin position="19"/>
        <end position="40"/>
    </location>
</feature>
<evidence type="ECO:0000256" key="9">
    <source>
        <dbReference type="SAM" id="MobiDB-lite"/>
    </source>
</evidence>
<evidence type="ECO:0000313" key="13">
    <source>
        <dbReference type="Proteomes" id="UP000551127"/>
    </source>
</evidence>
<proteinExistence type="predicted"/>
<feature type="non-terminal residue" evidence="12">
    <location>
        <position position="1"/>
    </location>
</feature>
<dbReference type="EMBL" id="VYZL01000518">
    <property type="protein sequence ID" value="NWR55038.1"/>
    <property type="molecule type" value="Genomic_DNA"/>
</dbReference>
<feature type="region of interest" description="Disordered" evidence="9">
    <location>
        <begin position="84"/>
        <end position="107"/>
    </location>
</feature>
<keyword evidence="7" id="KW-0675">Receptor</keyword>
<keyword evidence="2" id="KW-1003">Cell membrane</keyword>
<accession>A0A7K4Y7P4</accession>
<feature type="compositionally biased region" description="Low complexity" evidence="9">
    <location>
        <begin position="87"/>
        <end position="107"/>
    </location>
</feature>
<organism evidence="12 13">
    <name type="scientific">Bucorvus abyssinicus</name>
    <name type="common">Northern ground-hornbill</name>
    <name type="synonym">Abyssinian ground-hornbill</name>
    <dbReference type="NCBI Taxonomy" id="153643"/>
    <lineage>
        <taxon>Eukaryota</taxon>
        <taxon>Metazoa</taxon>
        <taxon>Chordata</taxon>
        <taxon>Craniata</taxon>
        <taxon>Vertebrata</taxon>
        <taxon>Euteleostomi</taxon>
        <taxon>Archelosauria</taxon>
        <taxon>Archosauria</taxon>
        <taxon>Dinosauria</taxon>
        <taxon>Saurischia</taxon>
        <taxon>Theropoda</taxon>
        <taxon>Coelurosauria</taxon>
        <taxon>Aves</taxon>
        <taxon>Neognathae</taxon>
        <taxon>Neoaves</taxon>
        <taxon>Telluraves</taxon>
        <taxon>Coraciimorphae</taxon>
        <taxon>Bucerotiformes</taxon>
        <taxon>Bucorvidae</taxon>
        <taxon>Bucorvus</taxon>
    </lineage>
</organism>
<reference evidence="12 13" key="1">
    <citation type="submission" date="2019-09" db="EMBL/GenBank/DDBJ databases">
        <title>Bird 10,000 Genomes (B10K) Project - Family phase.</title>
        <authorList>
            <person name="Zhang G."/>
        </authorList>
    </citation>
    <scope>NUCLEOTIDE SEQUENCE [LARGE SCALE GENOMIC DNA]</scope>
    <source>
        <strain evidence="12">B10K-DU-012-80</strain>
    </source>
</reference>
<comment type="caution">
    <text evidence="12">The sequence shown here is derived from an EMBL/GenBank/DDBJ whole genome shotgun (WGS) entry which is preliminary data.</text>
</comment>
<keyword evidence="4 10" id="KW-1133">Transmembrane helix</keyword>
<keyword evidence="8" id="KW-0807">Transducer</keyword>
<keyword evidence="5" id="KW-0297">G-protein coupled receptor</keyword>
<dbReference type="OrthoDB" id="5961208at2759"/>
<evidence type="ECO:0000256" key="7">
    <source>
        <dbReference type="ARBA" id="ARBA00023170"/>
    </source>
</evidence>
<evidence type="ECO:0000259" key="11">
    <source>
        <dbReference type="PROSITE" id="PS50262"/>
    </source>
</evidence>
<keyword evidence="3 10" id="KW-0812">Transmembrane</keyword>
<dbReference type="InterPro" id="IPR013312">
    <property type="entry name" value="GPR40-rel_orph"/>
</dbReference>
<dbReference type="AlphaFoldDB" id="A0A7K4Y7P4"/>
<dbReference type="PRINTS" id="PR01904">
    <property type="entry name" value="GPR40FAMILY"/>
</dbReference>
<dbReference type="InterPro" id="IPR017452">
    <property type="entry name" value="GPCR_Rhodpsn_7TM"/>
</dbReference>
<feature type="non-terminal residue" evidence="12">
    <location>
        <position position="107"/>
    </location>
</feature>
<dbReference type="GO" id="GO:0005886">
    <property type="term" value="C:plasma membrane"/>
    <property type="evidence" value="ECO:0007669"/>
    <property type="project" value="UniProtKB-SubCell"/>
</dbReference>
<keyword evidence="13" id="KW-1185">Reference proteome</keyword>
<evidence type="ECO:0000256" key="1">
    <source>
        <dbReference type="ARBA" id="ARBA00004651"/>
    </source>
</evidence>
<dbReference type="Proteomes" id="UP000551127">
    <property type="component" value="Unassembled WGS sequence"/>
</dbReference>
<sequence>MAEVAAGMTWPLPVVLCPVANYCFYSSIYLSSLFLAALSVDRYLSVVFPIHYRRRPGRAMAVSLVLWLVACSHCSVVFVSHFHKGTSDPNSSISNISNPRSSNISNL</sequence>
<dbReference type="InterPro" id="IPR000276">
    <property type="entry name" value="GPCR_Rhodpsn"/>
</dbReference>
<dbReference type="GO" id="GO:0004930">
    <property type="term" value="F:G protein-coupled receptor activity"/>
    <property type="evidence" value="ECO:0007669"/>
    <property type="project" value="UniProtKB-KW"/>
</dbReference>
<dbReference type="SUPFAM" id="SSF81321">
    <property type="entry name" value="Family A G protein-coupled receptor-like"/>
    <property type="match status" value="1"/>
</dbReference>
<name>A0A7K4Y7P4_BUCAB</name>
<evidence type="ECO:0000256" key="8">
    <source>
        <dbReference type="ARBA" id="ARBA00023224"/>
    </source>
</evidence>
<dbReference type="Pfam" id="PF00001">
    <property type="entry name" value="7tm_1"/>
    <property type="match status" value="1"/>
</dbReference>
<dbReference type="Gene3D" id="1.20.1070.10">
    <property type="entry name" value="Rhodopsin 7-helix transmembrane proteins"/>
    <property type="match status" value="1"/>
</dbReference>
<dbReference type="PANTHER" id="PTHR45822:SF5">
    <property type="entry name" value="FREE FATTY ACID RECEPTOR 2"/>
    <property type="match status" value="1"/>
</dbReference>
<evidence type="ECO:0000256" key="2">
    <source>
        <dbReference type="ARBA" id="ARBA00022475"/>
    </source>
</evidence>
<evidence type="ECO:0000256" key="10">
    <source>
        <dbReference type="SAM" id="Phobius"/>
    </source>
</evidence>
<evidence type="ECO:0000256" key="3">
    <source>
        <dbReference type="ARBA" id="ARBA00022692"/>
    </source>
</evidence>
<evidence type="ECO:0000313" key="12">
    <source>
        <dbReference type="EMBL" id="NWR55038.1"/>
    </source>
</evidence>
<evidence type="ECO:0000256" key="5">
    <source>
        <dbReference type="ARBA" id="ARBA00023040"/>
    </source>
</evidence>
<dbReference type="PROSITE" id="PS50262">
    <property type="entry name" value="G_PROTEIN_RECEP_F1_2"/>
    <property type="match status" value="1"/>
</dbReference>
<comment type="subcellular location">
    <subcellularLocation>
        <location evidence="1">Cell membrane</location>
        <topology evidence="1">Multi-pass membrane protein</topology>
    </subcellularLocation>
</comment>
<dbReference type="PROSITE" id="PS00237">
    <property type="entry name" value="G_PROTEIN_RECEP_F1_1"/>
    <property type="match status" value="1"/>
</dbReference>
<keyword evidence="6 10" id="KW-0472">Membrane</keyword>